<protein>
    <submittedName>
        <fullName evidence="2">Uncharacterized protein</fullName>
    </submittedName>
</protein>
<dbReference type="Proteomes" id="UP000887565">
    <property type="component" value="Unplaced"/>
</dbReference>
<evidence type="ECO:0000313" key="2">
    <source>
        <dbReference type="WBParaSite" id="nRc.2.0.1.t25166-RA"/>
    </source>
</evidence>
<sequence>MTEYWRGSQDGHPEQNRTLPSASKLLSALHVRASYTYPQKNSHNSSVVRPDVALFVGAYRVPRRRPLQFEARGVHSIKLVADDERLGGAEYEAALNWARRPIGDGPTYVRWQAPGGRLSKLRLLWRALGEDGKNESQKRISMMDSHLMVHLSYSSLFRGSGGSADRPDGSSVYSTGTLRESISFSLKTDHGIRQGKRFRDELVARRKKTY</sequence>
<reference evidence="2" key="1">
    <citation type="submission" date="2022-11" db="UniProtKB">
        <authorList>
            <consortium name="WormBaseParasite"/>
        </authorList>
    </citation>
    <scope>IDENTIFICATION</scope>
</reference>
<evidence type="ECO:0000313" key="1">
    <source>
        <dbReference type="Proteomes" id="UP000887565"/>
    </source>
</evidence>
<proteinExistence type="predicted"/>
<accession>A0A915JFA1</accession>
<name>A0A915JFA1_ROMCU</name>
<dbReference type="AlphaFoldDB" id="A0A915JFA1"/>
<keyword evidence="1" id="KW-1185">Reference proteome</keyword>
<organism evidence="1 2">
    <name type="scientific">Romanomermis culicivorax</name>
    <name type="common">Nematode worm</name>
    <dbReference type="NCBI Taxonomy" id="13658"/>
    <lineage>
        <taxon>Eukaryota</taxon>
        <taxon>Metazoa</taxon>
        <taxon>Ecdysozoa</taxon>
        <taxon>Nematoda</taxon>
        <taxon>Enoplea</taxon>
        <taxon>Dorylaimia</taxon>
        <taxon>Mermithida</taxon>
        <taxon>Mermithoidea</taxon>
        <taxon>Mermithidae</taxon>
        <taxon>Romanomermis</taxon>
    </lineage>
</organism>
<dbReference type="WBParaSite" id="nRc.2.0.1.t25166-RA">
    <property type="protein sequence ID" value="nRc.2.0.1.t25166-RA"/>
    <property type="gene ID" value="nRc.2.0.1.g25166"/>
</dbReference>